<gene>
    <name evidence="10" type="ORF">HHK36_017906</name>
</gene>
<evidence type="ECO:0000256" key="1">
    <source>
        <dbReference type="ARBA" id="ARBA00004123"/>
    </source>
</evidence>
<feature type="domain" description="SET" evidence="9">
    <location>
        <begin position="292"/>
        <end position="434"/>
    </location>
</feature>
<keyword evidence="7" id="KW-0539">Nucleus</keyword>
<dbReference type="GO" id="GO:0048188">
    <property type="term" value="C:Set1C/COMPASS complex"/>
    <property type="evidence" value="ECO:0007669"/>
    <property type="project" value="TreeGrafter"/>
</dbReference>
<evidence type="ECO:0000256" key="2">
    <source>
        <dbReference type="ARBA" id="ARBA00012182"/>
    </source>
</evidence>
<keyword evidence="3" id="KW-0489">Methyltransferase</keyword>
<dbReference type="PROSITE" id="PS50280">
    <property type="entry name" value="SET"/>
    <property type="match status" value="1"/>
</dbReference>
<dbReference type="Gene3D" id="2.170.270.10">
    <property type="entry name" value="SET domain"/>
    <property type="match status" value="1"/>
</dbReference>
<dbReference type="SMART" id="SM00317">
    <property type="entry name" value="SET"/>
    <property type="match status" value="1"/>
</dbReference>
<organism evidence="10 11">
    <name type="scientific">Tetracentron sinense</name>
    <name type="common">Spur-leaf</name>
    <dbReference type="NCBI Taxonomy" id="13715"/>
    <lineage>
        <taxon>Eukaryota</taxon>
        <taxon>Viridiplantae</taxon>
        <taxon>Streptophyta</taxon>
        <taxon>Embryophyta</taxon>
        <taxon>Tracheophyta</taxon>
        <taxon>Spermatophyta</taxon>
        <taxon>Magnoliopsida</taxon>
        <taxon>Trochodendrales</taxon>
        <taxon>Trochodendraceae</taxon>
        <taxon>Tetracentron</taxon>
    </lineage>
</organism>
<dbReference type="OrthoDB" id="308383at2759"/>
<evidence type="ECO:0000259" key="9">
    <source>
        <dbReference type="PROSITE" id="PS50280"/>
    </source>
</evidence>
<reference evidence="10 11" key="1">
    <citation type="submission" date="2020-04" db="EMBL/GenBank/DDBJ databases">
        <title>Plant Genome Project.</title>
        <authorList>
            <person name="Zhang R.-G."/>
        </authorList>
    </citation>
    <scope>NUCLEOTIDE SEQUENCE [LARGE SCALE GENOMIC DNA]</scope>
    <source>
        <strain evidence="10">YNK0</strain>
        <tissue evidence="10">Leaf</tissue>
    </source>
</reference>
<evidence type="ECO:0000313" key="11">
    <source>
        <dbReference type="Proteomes" id="UP000655225"/>
    </source>
</evidence>
<evidence type="ECO:0000256" key="3">
    <source>
        <dbReference type="ARBA" id="ARBA00022603"/>
    </source>
</evidence>
<sequence>MYRQNLHDDVLKEWRSSLFDGALHQHLMSWCALRKHFESDATESRNQDISKLLNQPVDKSRNQDISGVVSQIMEVQTVGAIPHKSGLNKCIAESSIDGVSLQSIVQSRLPGDCLSTRNTTHKSRKIISVVQSNEVTADDTKCIREGVSASARDSNDLEKVVDGNGLDLGIQEDLVGHCSKKIPKPTKVSHLKRKLVMDTMPSPHPIRVLKLANSVAKKLQTRQVAVRKGKSSKFRISNPRPKSNGCYEVKSSQLSNEKGLSARTNRVKLRNLLVAAEGADLLQATQLKARKKCLRFQRSKIHDWGLVALESIEADDFVIEYVGELIRPRISDIRERHYEKMGIGSSYLFRLDDGYVVDATKRGGIARFINHSCEAIRLTSAAHNALRYVIRFSANLISEINDFVEICLLLKQLVAAGKLRRGVPLADVVTVKMSYGKVFRHALSSFLMNGASRTTAG</sequence>
<keyword evidence="5" id="KW-0949">S-adenosyl-L-methionine</keyword>
<dbReference type="InterPro" id="IPR046341">
    <property type="entry name" value="SET_dom_sf"/>
</dbReference>
<dbReference type="AlphaFoldDB" id="A0A834YXL1"/>
<keyword evidence="11" id="KW-1185">Reference proteome</keyword>
<protein>
    <recommendedName>
        <fullName evidence="2">[histone H3]-lysine(4) N-trimethyltransferase</fullName>
        <ecNumber evidence="2">2.1.1.354</ecNumber>
    </recommendedName>
</protein>
<evidence type="ECO:0000256" key="4">
    <source>
        <dbReference type="ARBA" id="ARBA00022679"/>
    </source>
</evidence>
<keyword evidence="6" id="KW-0156">Chromatin regulator</keyword>
<dbReference type="InterPro" id="IPR001214">
    <property type="entry name" value="SET_dom"/>
</dbReference>
<dbReference type="PANTHER" id="PTHR45814">
    <property type="entry name" value="HISTONE-LYSINE N-METHYLTRANSFERASE SETD1"/>
    <property type="match status" value="1"/>
</dbReference>
<evidence type="ECO:0000256" key="8">
    <source>
        <dbReference type="ARBA" id="ARBA00047571"/>
    </source>
</evidence>
<dbReference type="EC" id="2.1.1.354" evidence="2"/>
<dbReference type="PANTHER" id="PTHR45814:SF2">
    <property type="entry name" value="HISTONE-LYSINE N-METHYLTRANSFERASE SETD1"/>
    <property type="match status" value="1"/>
</dbReference>
<dbReference type="Proteomes" id="UP000655225">
    <property type="component" value="Unassembled WGS sequence"/>
</dbReference>
<dbReference type="GO" id="GO:0140999">
    <property type="term" value="F:histone H3K4 trimethyltransferase activity"/>
    <property type="evidence" value="ECO:0007669"/>
    <property type="project" value="UniProtKB-EC"/>
</dbReference>
<evidence type="ECO:0000256" key="6">
    <source>
        <dbReference type="ARBA" id="ARBA00022853"/>
    </source>
</evidence>
<dbReference type="Pfam" id="PF00856">
    <property type="entry name" value="SET"/>
    <property type="match status" value="1"/>
</dbReference>
<comment type="caution">
    <text evidence="10">The sequence shown here is derived from an EMBL/GenBank/DDBJ whole genome shotgun (WGS) entry which is preliminary data.</text>
</comment>
<accession>A0A834YXL1</accession>
<comment type="catalytic activity">
    <reaction evidence="8">
        <text>L-lysyl(4)-[histone H3] + 3 S-adenosyl-L-methionine = N(6),N(6),N(6)-trimethyl-L-lysyl(4)-[histone H3] + 3 S-adenosyl-L-homocysteine + 3 H(+)</text>
        <dbReference type="Rhea" id="RHEA:60260"/>
        <dbReference type="Rhea" id="RHEA-COMP:15537"/>
        <dbReference type="Rhea" id="RHEA-COMP:15547"/>
        <dbReference type="ChEBI" id="CHEBI:15378"/>
        <dbReference type="ChEBI" id="CHEBI:29969"/>
        <dbReference type="ChEBI" id="CHEBI:57856"/>
        <dbReference type="ChEBI" id="CHEBI:59789"/>
        <dbReference type="ChEBI" id="CHEBI:61961"/>
        <dbReference type="EC" id="2.1.1.354"/>
    </reaction>
</comment>
<name>A0A834YXL1_TETSI</name>
<dbReference type="SUPFAM" id="SSF82199">
    <property type="entry name" value="SET domain"/>
    <property type="match status" value="1"/>
</dbReference>
<evidence type="ECO:0000256" key="5">
    <source>
        <dbReference type="ARBA" id="ARBA00022691"/>
    </source>
</evidence>
<keyword evidence="4" id="KW-0808">Transferase</keyword>
<comment type="subcellular location">
    <subcellularLocation>
        <location evidence="1">Nucleus</location>
    </subcellularLocation>
</comment>
<dbReference type="GO" id="GO:0032259">
    <property type="term" value="P:methylation"/>
    <property type="evidence" value="ECO:0007669"/>
    <property type="project" value="UniProtKB-KW"/>
</dbReference>
<evidence type="ECO:0000256" key="7">
    <source>
        <dbReference type="ARBA" id="ARBA00023242"/>
    </source>
</evidence>
<proteinExistence type="predicted"/>
<evidence type="ECO:0000313" key="10">
    <source>
        <dbReference type="EMBL" id="KAF8396290.1"/>
    </source>
</evidence>
<dbReference type="InterPro" id="IPR044570">
    <property type="entry name" value="Set1-like"/>
</dbReference>
<dbReference type="EMBL" id="JABCRI010000012">
    <property type="protein sequence ID" value="KAF8396290.1"/>
    <property type="molecule type" value="Genomic_DNA"/>
</dbReference>